<dbReference type="EMBL" id="JACIEA010000001">
    <property type="protein sequence ID" value="MBB3942493.1"/>
    <property type="molecule type" value="Genomic_DNA"/>
</dbReference>
<name>A0A840AY64_9SPHN</name>
<evidence type="ECO:0008006" key="3">
    <source>
        <dbReference type="Google" id="ProtNLM"/>
    </source>
</evidence>
<gene>
    <name evidence="1" type="ORF">GGR91_000715</name>
</gene>
<reference evidence="1 2" key="1">
    <citation type="submission" date="2020-08" db="EMBL/GenBank/DDBJ databases">
        <title>Genomic Encyclopedia of Type Strains, Phase IV (KMG-IV): sequencing the most valuable type-strain genomes for metagenomic binning, comparative biology and taxonomic classification.</title>
        <authorList>
            <person name="Goeker M."/>
        </authorList>
    </citation>
    <scope>NUCLEOTIDE SEQUENCE [LARGE SCALE GENOMIC DNA]</scope>
    <source>
        <strain evidence="1 2">DSM 29050</strain>
    </source>
</reference>
<keyword evidence="2" id="KW-1185">Reference proteome</keyword>
<sequence length="131" mass="14615">MDPVLEEFLSDPAADVSALHDVARIKAILEQCARDGRAISYSELLLNLGFRFTRPKMRAVCKTLDKIDQITLAEGRPALAVLVVREGHGLPGQGWWTGRTDYQGEWTGPQAQAHIRQLQDGIFAYWQGQPV</sequence>
<dbReference type="AlphaFoldDB" id="A0A840AY64"/>
<evidence type="ECO:0000313" key="2">
    <source>
        <dbReference type="Proteomes" id="UP000581447"/>
    </source>
</evidence>
<proteinExistence type="predicted"/>
<comment type="caution">
    <text evidence="1">The sequence shown here is derived from an EMBL/GenBank/DDBJ whole genome shotgun (WGS) entry which is preliminary data.</text>
</comment>
<dbReference type="Proteomes" id="UP000581447">
    <property type="component" value="Unassembled WGS sequence"/>
</dbReference>
<evidence type="ECO:0000313" key="1">
    <source>
        <dbReference type="EMBL" id="MBB3942493.1"/>
    </source>
</evidence>
<protein>
    <recommendedName>
        <fullName evidence="3">Ribose-phosphate pyrophosphokinase</fullName>
    </recommendedName>
</protein>
<accession>A0A840AY64</accession>
<dbReference type="RefSeq" id="WP_246337035.1">
    <property type="nucleotide sequence ID" value="NZ_BAABBG010000001.1"/>
</dbReference>
<organism evidence="1 2">
    <name type="scientific">Sphingorhabdus rigui</name>
    <dbReference type="NCBI Taxonomy" id="1282858"/>
    <lineage>
        <taxon>Bacteria</taxon>
        <taxon>Pseudomonadati</taxon>
        <taxon>Pseudomonadota</taxon>
        <taxon>Alphaproteobacteria</taxon>
        <taxon>Sphingomonadales</taxon>
        <taxon>Sphingomonadaceae</taxon>
        <taxon>Sphingorhabdus</taxon>
    </lineage>
</organism>